<dbReference type="PANTHER" id="PTHR12714">
    <property type="entry name" value="PROTEIN-S ISOPRENYLCYSTEINE O-METHYLTRANSFERASE"/>
    <property type="match status" value="1"/>
</dbReference>
<comment type="caution">
    <text evidence="6">The sequence shown here is derived from an EMBL/GenBank/DDBJ whole genome shotgun (WGS) entry which is preliminary data.</text>
</comment>
<accession>A0A845GKP4</accession>
<feature type="transmembrane region" description="Helical" evidence="5">
    <location>
        <begin position="45"/>
        <end position="67"/>
    </location>
</feature>
<dbReference type="NCBIfam" id="NF040696">
    <property type="entry name" value="isopcys_mtase"/>
    <property type="match status" value="1"/>
</dbReference>
<dbReference type="EMBL" id="WWCX01000009">
    <property type="protein sequence ID" value="MYM93955.1"/>
    <property type="molecule type" value="Genomic_DNA"/>
</dbReference>
<proteinExistence type="predicted"/>
<dbReference type="Pfam" id="PF04140">
    <property type="entry name" value="ICMT"/>
    <property type="match status" value="1"/>
</dbReference>
<evidence type="ECO:0000313" key="6">
    <source>
        <dbReference type="EMBL" id="MYM93955.1"/>
    </source>
</evidence>
<evidence type="ECO:0000256" key="3">
    <source>
        <dbReference type="ARBA" id="ARBA00022989"/>
    </source>
</evidence>
<evidence type="ECO:0000256" key="2">
    <source>
        <dbReference type="ARBA" id="ARBA00022692"/>
    </source>
</evidence>
<dbReference type="PANTHER" id="PTHR12714:SF9">
    <property type="entry name" value="PROTEIN-S-ISOPRENYLCYSTEINE O-METHYLTRANSFERASE"/>
    <property type="match status" value="1"/>
</dbReference>
<name>A0A845GKP4_9BURK</name>
<sequence>MRHLTVFDYVFIAMVFVSFLIRFPREYHGKKIKAVESRTNAKEKFCLTLVFTGSVTLPLIYFVSPWLDVANHTVAPVAGWIGSAIAVAGLWLFWRSHADLGRQFSPTLEVKDAHVLVSEGVYKNIRHPMYTGVFLMGLAQLLLLGNWIAGPAFLLAFLVLYNLRIDYEEKMMLDHFGHQYADYQKRTGRLLPSRG</sequence>
<keyword evidence="3 5" id="KW-1133">Transmembrane helix</keyword>
<dbReference type="RefSeq" id="WP_161083147.1">
    <property type="nucleotide sequence ID" value="NZ_WWCX01000009.1"/>
</dbReference>
<comment type="subcellular location">
    <subcellularLocation>
        <location evidence="1">Membrane</location>
        <topology evidence="1">Multi-pass membrane protein</topology>
    </subcellularLocation>
</comment>
<feature type="transmembrane region" description="Helical" evidence="5">
    <location>
        <begin position="73"/>
        <end position="94"/>
    </location>
</feature>
<reference evidence="6" key="1">
    <citation type="submission" date="2019-12" db="EMBL/GenBank/DDBJ databases">
        <title>Novel species isolated from a subtropical stream in China.</title>
        <authorList>
            <person name="Lu H."/>
        </authorList>
    </citation>
    <scope>NUCLEOTIDE SEQUENCE [LARGE SCALE GENOMIC DNA]</scope>
    <source>
        <strain evidence="6">FT81W</strain>
    </source>
</reference>
<gene>
    <name evidence="6" type="ORF">GTP90_08805</name>
</gene>
<feature type="transmembrane region" description="Helical" evidence="5">
    <location>
        <begin position="6"/>
        <end position="24"/>
    </location>
</feature>
<evidence type="ECO:0000256" key="4">
    <source>
        <dbReference type="ARBA" id="ARBA00023136"/>
    </source>
</evidence>
<dbReference type="AlphaFoldDB" id="A0A845GKP4"/>
<dbReference type="GO" id="GO:0004671">
    <property type="term" value="F:protein C-terminal S-isoprenylcysteine carboxyl O-methyltransferase activity"/>
    <property type="evidence" value="ECO:0007669"/>
    <property type="project" value="InterPro"/>
</dbReference>
<dbReference type="GO" id="GO:0016020">
    <property type="term" value="C:membrane"/>
    <property type="evidence" value="ECO:0007669"/>
    <property type="project" value="UniProtKB-SubCell"/>
</dbReference>
<keyword evidence="2 5" id="KW-0812">Transmembrane</keyword>
<dbReference type="Gene3D" id="1.20.120.1630">
    <property type="match status" value="1"/>
</dbReference>
<organism evidence="6 7">
    <name type="scientific">Duganella vulcania</name>
    <dbReference type="NCBI Taxonomy" id="2692166"/>
    <lineage>
        <taxon>Bacteria</taxon>
        <taxon>Pseudomonadati</taxon>
        <taxon>Pseudomonadota</taxon>
        <taxon>Betaproteobacteria</taxon>
        <taxon>Burkholderiales</taxon>
        <taxon>Oxalobacteraceae</taxon>
        <taxon>Telluria group</taxon>
        <taxon>Duganella</taxon>
    </lineage>
</organism>
<evidence type="ECO:0000256" key="5">
    <source>
        <dbReference type="SAM" id="Phobius"/>
    </source>
</evidence>
<evidence type="ECO:0000256" key="1">
    <source>
        <dbReference type="ARBA" id="ARBA00004141"/>
    </source>
</evidence>
<dbReference type="InterPro" id="IPR007269">
    <property type="entry name" value="ICMT_MeTrfase"/>
</dbReference>
<evidence type="ECO:0000313" key="7">
    <source>
        <dbReference type="Proteomes" id="UP000447355"/>
    </source>
</evidence>
<dbReference type="Proteomes" id="UP000447355">
    <property type="component" value="Unassembled WGS sequence"/>
</dbReference>
<feature type="transmembrane region" description="Helical" evidence="5">
    <location>
        <begin position="133"/>
        <end position="161"/>
    </location>
</feature>
<dbReference type="InterPro" id="IPR054851">
    <property type="entry name" value="Isoprenylcys_mtase"/>
</dbReference>
<keyword evidence="4 5" id="KW-0472">Membrane</keyword>
<protein>
    <submittedName>
        <fullName evidence="6">DUF1295 domain-containing protein</fullName>
    </submittedName>
</protein>